<sequence length="364" mass="42619">MKLPNTIRFTIELPKIQKLESPDQWLDWFAAVCSIAQGLEIWHTMDPIEKDQDNYKAVPPKVESYNALRTRILKEARDEERTAPSEDAIIMLHSSLCKEAEIEIELCRERSQKEHAIRNLIMTTVSLDIYKDAMHKATKYDYDSEGRRTKKKLKQTLRQLLKVLQEVMIVPEKETKMNIMKEYHELYDEVGRDGLSYNQFCLKWANVMRKVLDCMARFVTSYGDDEETIREVRLLEYWVLLSHGSSIYSDSTDWKDTAVCLLDNGIMYLDPVMARVGFNTLTHDDVRWRRDASGLFLCPCFKKKHAWTPENCGNVRWAITGRPVKGIKKPSAGQVQDMREAIQNPKWGAIRRWYEKQGHDFDPY</sequence>
<gene>
    <name evidence="1" type="ORF">FIESC28_10237</name>
</gene>
<protein>
    <submittedName>
        <fullName evidence="1">Uncharacterized protein</fullName>
    </submittedName>
</protein>
<evidence type="ECO:0000313" key="2">
    <source>
        <dbReference type="Proteomes" id="UP000253153"/>
    </source>
</evidence>
<dbReference type="AlphaFoldDB" id="A0A366QU94"/>
<dbReference type="RefSeq" id="XP_031011545.1">
    <property type="nucleotide sequence ID" value="XM_031164371.1"/>
</dbReference>
<name>A0A366QU94_9HYPO</name>
<comment type="caution">
    <text evidence="1">The sequence shown here is derived from an EMBL/GenBank/DDBJ whole genome shotgun (WGS) entry which is preliminary data.</text>
</comment>
<proteinExistence type="predicted"/>
<evidence type="ECO:0000313" key="1">
    <source>
        <dbReference type="EMBL" id="RBR08437.1"/>
    </source>
</evidence>
<dbReference type="OrthoDB" id="4984599at2759"/>
<dbReference type="Proteomes" id="UP000253153">
    <property type="component" value="Unassembled WGS sequence"/>
</dbReference>
<keyword evidence="2" id="KW-1185">Reference proteome</keyword>
<dbReference type="EMBL" id="QKXC01000284">
    <property type="protein sequence ID" value="RBR08437.1"/>
    <property type="molecule type" value="Genomic_DNA"/>
</dbReference>
<dbReference type="GeneID" id="41999667"/>
<organism evidence="1 2">
    <name type="scientific">Fusarium coffeatum</name>
    <dbReference type="NCBI Taxonomy" id="231269"/>
    <lineage>
        <taxon>Eukaryota</taxon>
        <taxon>Fungi</taxon>
        <taxon>Dikarya</taxon>
        <taxon>Ascomycota</taxon>
        <taxon>Pezizomycotina</taxon>
        <taxon>Sordariomycetes</taxon>
        <taxon>Hypocreomycetidae</taxon>
        <taxon>Hypocreales</taxon>
        <taxon>Nectriaceae</taxon>
        <taxon>Fusarium</taxon>
        <taxon>Fusarium incarnatum-equiseti species complex</taxon>
    </lineage>
</organism>
<accession>A0A366QU94</accession>
<reference evidence="1 2" key="1">
    <citation type="submission" date="2018-06" db="EMBL/GenBank/DDBJ databases">
        <title>Fusarium incarnatum-equiseti species complex species 28.</title>
        <authorList>
            <person name="Gardiner D.M."/>
        </authorList>
    </citation>
    <scope>NUCLEOTIDE SEQUENCE [LARGE SCALE GENOMIC DNA]</scope>
    <source>
        <strain evidence="1 2">FIESC_28</strain>
    </source>
</reference>